<dbReference type="PANTHER" id="PTHR11010:SF23">
    <property type="entry name" value="SERINE PEPTIDASE"/>
    <property type="match status" value="1"/>
</dbReference>
<evidence type="ECO:0000256" key="1">
    <source>
        <dbReference type="ARBA" id="ARBA00011079"/>
    </source>
</evidence>
<dbReference type="InterPro" id="IPR008758">
    <property type="entry name" value="Peptidase_S28"/>
</dbReference>
<dbReference type="EMBL" id="JARJCN010000008">
    <property type="protein sequence ID" value="KAJ7098783.1"/>
    <property type="molecule type" value="Genomic_DNA"/>
</dbReference>
<accession>A0AAD6XZD5</accession>
<dbReference type="InterPro" id="IPR029058">
    <property type="entry name" value="AB_hydrolase_fold"/>
</dbReference>
<evidence type="ECO:0000256" key="6">
    <source>
        <dbReference type="SAM" id="MobiDB-lite"/>
    </source>
</evidence>
<reference evidence="8" key="1">
    <citation type="submission" date="2023-03" db="EMBL/GenBank/DDBJ databases">
        <title>Massive genome expansion in bonnet fungi (Mycena s.s.) driven by repeated elements and novel gene families across ecological guilds.</title>
        <authorList>
            <consortium name="Lawrence Berkeley National Laboratory"/>
            <person name="Harder C.B."/>
            <person name="Miyauchi S."/>
            <person name="Viragh M."/>
            <person name="Kuo A."/>
            <person name="Thoen E."/>
            <person name="Andreopoulos B."/>
            <person name="Lu D."/>
            <person name="Skrede I."/>
            <person name="Drula E."/>
            <person name="Henrissat B."/>
            <person name="Morin E."/>
            <person name="Kohler A."/>
            <person name="Barry K."/>
            <person name="LaButti K."/>
            <person name="Morin E."/>
            <person name="Salamov A."/>
            <person name="Lipzen A."/>
            <person name="Mereny Z."/>
            <person name="Hegedus B."/>
            <person name="Baldrian P."/>
            <person name="Stursova M."/>
            <person name="Weitz H."/>
            <person name="Taylor A."/>
            <person name="Grigoriev I.V."/>
            <person name="Nagy L.G."/>
            <person name="Martin F."/>
            <person name="Kauserud H."/>
        </authorList>
    </citation>
    <scope>NUCLEOTIDE SEQUENCE</scope>
    <source>
        <strain evidence="8">CBHHK173m</strain>
    </source>
</reference>
<dbReference type="AlphaFoldDB" id="A0AAD6XZD5"/>
<dbReference type="SUPFAM" id="SSF53474">
    <property type="entry name" value="alpha/beta-Hydrolases"/>
    <property type="match status" value="1"/>
</dbReference>
<organism evidence="8 9">
    <name type="scientific">Mycena belliarum</name>
    <dbReference type="NCBI Taxonomy" id="1033014"/>
    <lineage>
        <taxon>Eukaryota</taxon>
        <taxon>Fungi</taxon>
        <taxon>Dikarya</taxon>
        <taxon>Basidiomycota</taxon>
        <taxon>Agaricomycotina</taxon>
        <taxon>Agaricomycetes</taxon>
        <taxon>Agaricomycetidae</taxon>
        <taxon>Agaricales</taxon>
        <taxon>Marasmiineae</taxon>
        <taxon>Mycenaceae</taxon>
        <taxon>Mycena</taxon>
    </lineage>
</organism>
<keyword evidence="5" id="KW-0325">Glycoprotein</keyword>
<evidence type="ECO:0000256" key="5">
    <source>
        <dbReference type="ARBA" id="ARBA00023180"/>
    </source>
</evidence>
<evidence type="ECO:0000256" key="4">
    <source>
        <dbReference type="ARBA" id="ARBA00022801"/>
    </source>
</evidence>
<evidence type="ECO:0000313" key="9">
    <source>
        <dbReference type="Proteomes" id="UP001222325"/>
    </source>
</evidence>
<dbReference type="Pfam" id="PF05577">
    <property type="entry name" value="Peptidase_S28"/>
    <property type="match status" value="1"/>
</dbReference>
<keyword evidence="9" id="KW-1185">Reference proteome</keyword>
<dbReference type="GO" id="GO:0004180">
    <property type="term" value="F:carboxypeptidase activity"/>
    <property type="evidence" value="ECO:0007669"/>
    <property type="project" value="UniProtKB-KW"/>
</dbReference>
<evidence type="ECO:0000313" key="8">
    <source>
        <dbReference type="EMBL" id="KAJ7098783.1"/>
    </source>
</evidence>
<keyword evidence="3 7" id="KW-0732">Signal</keyword>
<dbReference type="GO" id="GO:0008239">
    <property type="term" value="F:dipeptidyl-peptidase activity"/>
    <property type="evidence" value="ECO:0007669"/>
    <property type="project" value="TreeGrafter"/>
</dbReference>
<dbReference type="GO" id="GO:0006508">
    <property type="term" value="P:proteolysis"/>
    <property type="evidence" value="ECO:0007669"/>
    <property type="project" value="UniProtKB-KW"/>
</dbReference>
<keyword evidence="4" id="KW-0378">Hydrolase</keyword>
<comment type="caution">
    <text evidence="8">The sequence shown here is derived from an EMBL/GenBank/DDBJ whole genome shotgun (WGS) entry which is preliminary data.</text>
</comment>
<gene>
    <name evidence="8" type="ORF">B0H15DRAFT_590468</name>
</gene>
<dbReference type="GO" id="GO:0070008">
    <property type="term" value="F:serine-type exopeptidase activity"/>
    <property type="evidence" value="ECO:0007669"/>
    <property type="project" value="InterPro"/>
</dbReference>
<evidence type="ECO:0000256" key="7">
    <source>
        <dbReference type="SAM" id="SignalP"/>
    </source>
</evidence>
<evidence type="ECO:0000256" key="3">
    <source>
        <dbReference type="ARBA" id="ARBA00022729"/>
    </source>
</evidence>
<dbReference type="Proteomes" id="UP001222325">
    <property type="component" value="Unassembled WGS sequence"/>
</dbReference>
<feature type="chain" id="PRO_5041956936" evidence="7">
    <location>
        <begin position="26"/>
        <end position="567"/>
    </location>
</feature>
<protein>
    <submittedName>
        <fullName evidence="8">Serine carboxypeptidase S28-domain-containing protein</fullName>
    </submittedName>
</protein>
<dbReference type="PANTHER" id="PTHR11010">
    <property type="entry name" value="PROTEASE S28 PRO-X CARBOXYPEPTIDASE-RELATED"/>
    <property type="match status" value="1"/>
</dbReference>
<name>A0AAD6XZD5_9AGAR</name>
<proteinExistence type="inferred from homology"/>
<comment type="similarity">
    <text evidence="1">Belongs to the peptidase S28 family.</text>
</comment>
<dbReference type="Gene3D" id="3.40.50.1820">
    <property type="entry name" value="alpha/beta hydrolase"/>
    <property type="match status" value="2"/>
</dbReference>
<evidence type="ECO:0000256" key="2">
    <source>
        <dbReference type="ARBA" id="ARBA00022670"/>
    </source>
</evidence>
<feature type="signal peptide" evidence="7">
    <location>
        <begin position="1"/>
        <end position="25"/>
    </location>
</feature>
<feature type="region of interest" description="Disordered" evidence="6">
    <location>
        <begin position="527"/>
        <end position="567"/>
    </location>
</feature>
<keyword evidence="2" id="KW-0645">Protease</keyword>
<keyword evidence="8" id="KW-0121">Carboxypeptidase</keyword>
<sequence>MPAVPGGKMLLQLSLVAAALSLVSALSDGRPHANFPRKPTIPVIPVLQTGPVTSRNGTTLPPYNTTYTFQQLIDHNNPSLGTFTQRFWHTYEFYETGGPIVLFTPGEANAAPYFGYLTNATINGQIAQQENGAAVVLEHRFYGLSNPLPDLSVKSLKLHTIQQAIDDLDYFTKNVVLPMPNGAKLTPATTPWILVGGSYSGALTSYAMVNKPELFAAGYASSAVVETILDFWQYFEPERLFMPANCSADVVRVMAHIDQVFRGPDKKAIQAIKNSFGMGGVSHLDDVAGSLRNNLWDWQGLSLTIGPGAQFFNFCDALEVKDSVSAPAAGWGLDHALSAWASYWSNTYLASICGATDAESCLTSYNTSQPYWTDTSIDNAGRSWFWIVCNEVGFLQESAPPGVPSLVSRLIQPPYDLRQCQQMFPAAFPRTVNVQTARTNRVYDGWNVSISNLFFANGQRDPWRYATLSAPGVSTKSTPQQPIAMGEGYHCADLLTREGLANPTVLAVQAHALASIKSWLAAWKPTKTKSETAGGASQEPVVQGPPQEPGPSRMSKPLQGWFRAPVF</sequence>